<dbReference type="Gene3D" id="3.40.50.1820">
    <property type="entry name" value="alpha/beta hydrolase"/>
    <property type="match status" value="1"/>
</dbReference>
<protein>
    <submittedName>
        <fullName evidence="2">Alpha/Beta hydrolase protein</fullName>
    </submittedName>
</protein>
<dbReference type="InParanoid" id="A0A1Y2B7U1"/>
<organism evidence="2 3">
    <name type="scientific">Naematelia encephala</name>
    <dbReference type="NCBI Taxonomy" id="71784"/>
    <lineage>
        <taxon>Eukaryota</taxon>
        <taxon>Fungi</taxon>
        <taxon>Dikarya</taxon>
        <taxon>Basidiomycota</taxon>
        <taxon>Agaricomycotina</taxon>
        <taxon>Tremellomycetes</taxon>
        <taxon>Tremellales</taxon>
        <taxon>Naemateliaceae</taxon>
        <taxon>Naematelia</taxon>
    </lineage>
</organism>
<evidence type="ECO:0000313" key="2">
    <source>
        <dbReference type="EMBL" id="ORY30804.1"/>
    </source>
</evidence>
<gene>
    <name evidence="2" type="ORF">BCR39DRAFT_558486</name>
</gene>
<dbReference type="EMBL" id="MCFC01000018">
    <property type="protein sequence ID" value="ORY30804.1"/>
    <property type="molecule type" value="Genomic_DNA"/>
</dbReference>
<dbReference type="STRING" id="71784.A0A1Y2B7U1"/>
<evidence type="ECO:0000313" key="3">
    <source>
        <dbReference type="Proteomes" id="UP000193986"/>
    </source>
</evidence>
<dbReference type="GO" id="GO:0016787">
    <property type="term" value="F:hydrolase activity"/>
    <property type="evidence" value="ECO:0007669"/>
    <property type="project" value="UniProtKB-KW"/>
</dbReference>
<dbReference type="Pfam" id="PF01738">
    <property type="entry name" value="DLH"/>
    <property type="match status" value="1"/>
</dbReference>
<dbReference type="AlphaFoldDB" id="A0A1Y2B7U1"/>
<keyword evidence="2" id="KW-0378">Hydrolase</keyword>
<name>A0A1Y2B7U1_9TREE</name>
<sequence>MSVTEGLTTEQGEWNFPSYPTCHSLPPVQVDYKEKGTWAATGLGGIKTYTSLGTSGSGPKRAIVFFYDIGGYSPQNNQGADLLASQGFDVYIPDVLIGQALNISELVKMPADERQVLREKFDSGFPGKLDTQIEPIRAMIRELKGKGYKSVGAAGFCWGGSLAPMIPDFDAIAIVHPGRSVDGELAETLECPTCLLPSMNEDEAKMEAFHAVMKTKKVGPKCVLKWYKDMPHGWCAARGDLSKENIRTAYADAYGVMVEFFKANL</sequence>
<evidence type="ECO:0000259" key="1">
    <source>
        <dbReference type="Pfam" id="PF01738"/>
    </source>
</evidence>
<dbReference type="PANTHER" id="PTHR47668:SF1">
    <property type="entry name" value="DIENELACTONE HYDROLASE DOMAIN-CONTAINING PROTEIN-RELATED"/>
    <property type="match status" value="1"/>
</dbReference>
<keyword evidence="3" id="KW-1185">Reference proteome</keyword>
<feature type="domain" description="Dienelactone hydrolase" evidence="1">
    <location>
        <begin position="54"/>
        <end position="263"/>
    </location>
</feature>
<proteinExistence type="predicted"/>
<accession>A0A1Y2B7U1</accession>
<dbReference type="PANTHER" id="PTHR47668">
    <property type="entry name" value="DIENELACTONE HYDROLASE FAMILY PROTEIN (AFU_ORTHOLOGUE AFUA_6G01940)"/>
    <property type="match status" value="1"/>
</dbReference>
<dbReference type="InterPro" id="IPR029058">
    <property type="entry name" value="AB_hydrolase_fold"/>
</dbReference>
<dbReference type="OrthoDB" id="2147163at2759"/>
<dbReference type="InterPro" id="IPR002925">
    <property type="entry name" value="Dienelactn_hydro"/>
</dbReference>
<dbReference type="SUPFAM" id="SSF53474">
    <property type="entry name" value="alpha/beta-Hydrolases"/>
    <property type="match status" value="1"/>
</dbReference>
<reference evidence="2 3" key="1">
    <citation type="submission" date="2016-07" db="EMBL/GenBank/DDBJ databases">
        <title>Pervasive Adenine N6-methylation of Active Genes in Fungi.</title>
        <authorList>
            <consortium name="DOE Joint Genome Institute"/>
            <person name="Mondo S.J."/>
            <person name="Dannebaum R.O."/>
            <person name="Kuo R.C."/>
            <person name="Labutti K."/>
            <person name="Haridas S."/>
            <person name="Kuo A."/>
            <person name="Salamov A."/>
            <person name="Ahrendt S.R."/>
            <person name="Lipzen A."/>
            <person name="Sullivan W."/>
            <person name="Andreopoulos W.B."/>
            <person name="Clum A."/>
            <person name="Lindquist E."/>
            <person name="Daum C."/>
            <person name="Ramamoorthy G.K."/>
            <person name="Gryganskyi A."/>
            <person name="Culley D."/>
            <person name="Magnuson J.K."/>
            <person name="James T.Y."/>
            <person name="O'Malley M.A."/>
            <person name="Stajich J.E."/>
            <person name="Spatafora J.W."/>
            <person name="Visel A."/>
            <person name="Grigoriev I.V."/>
        </authorList>
    </citation>
    <scope>NUCLEOTIDE SEQUENCE [LARGE SCALE GENOMIC DNA]</scope>
    <source>
        <strain evidence="2 3">68-887.2</strain>
    </source>
</reference>
<dbReference type="Proteomes" id="UP000193986">
    <property type="component" value="Unassembled WGS sequence"/>
</dbReference>
<comment type="caution">
    <text evidence="2">The sequence shown here is derived from an EMBL/GenBank/DDBJ whole genome shotgun (WGS) entry which is preliminary data.</text>
</comment>
<dbReference type="FunCoup" id="A0A1Y2B7U1">
    <property type="interactions" value="24"/>
</dbReference>